<feature type="compositionally biased region" description="Polar residues" evidence="1">
    <location>
        <begin position="287"/>
        <end position="310"/>
    </location>
</feature>
<dbReference type="RefSeq" id="XP_022459752.1">
    <property type="nucleotide sequence ID" value="XM_022602183.1"/>
</dbReference>
<dbReference type="InterPro" id="IPR013078">
    <property type="entry name" value="His_Pase_superF_clade-1"/>
</dbReference>
<name>W6MME7_9ASCO</name>
<feature type="compositionally biased region" description="Acidic residues" evidence="1">
    <location>
        <begin position="370"/>
        <end position="387"/>
    </location>
</feature>
<protein>
    <submittedName>
        <fullName evidence="2">Uncharacterized protein</fullName>
    </submittedName>
</protein>
<dbReference type="InterPro" id="IPR051710">
    <property type="entry name" value="Phosphatase_SH3-domain"/>
</dbReference>
<dbReference type="InterPro" id="IPR029033">
    <property type="entry name" value="His_PPase_superfam"/>
</dbReference>
<sequence>MHLILLRHGSRLDKGIGSSSDSHANDASTWLAPFDPPLNMETAPRQIELAVKKIKGNLRFEQRKDPKIYVHSSPYNRCVQTAELLLASLNQPCTVKLRVDKALSEWLHSDFDTKYLPPNDSGASMISNINNYIHNFADNDTLKRAKDPMWVYNRLGECGDYGESLKELKRRCFKFLTSFLQFYARSQKSGEDKNSVIVIISHGAVISTLLQILLNRSVFNEIPLATPIYFKQSSNKRTVFNITDYDKNLSSILSISNDRDLHSLLRSEIDLDLLELDNIYEEFEPSLPTTKTRGRPRSSTYQPPSMSLSAPTGGFNNGETSDEEPIRHSHSSRQLRSLEIPSGDSKTGESKFLDVGKLATYFGGYSGSDSESESESDSESDPGAEDDMEHKDVLSMSVKPKGAISTPRIDAKATESSENEKSGGLSALYRRYGLDEEDSTDNDSKEFVLGFGNQELAKRETVATSVSDIQSLTVPHSRPRSGSYSLSDYQSQANLTKQHGVIDGTFSNFYFDTPKSEEKGSSTSFLEYLKTKKPKKAITIISTMFNTSKKTRPSDNFVETSSLESLAKPTSSSDSGEKRFKISGSGRDSFGCYSSPGFAKSEDDGSWFGGNVLQRV</sequence>
<evidence type="ECO:0000313" key="2">
    <source>
        <dbReference type="EMBL" id="CDK27759.1"/>
    </source>
</evidence>
<feature type="region of interest" description="Disordered" evidence="1">
    <location>
        <begin position="549"/>
        <end position="590"/>
    </location>
</feature>
<dbReference type="GeneID" id="34521140"/>
<dbReference type="OrthoDB" id="3898179at2759"/>
<organism evidence="2 3">
    <name type="scientific">Kuraishia capsulata CBS 1993</name>
    <dbReference type="NCBI Taxonomy" id="1382522"/>
    <lineage>
        <taxon>Eukaryota</taxon>
        <taxon>Fungi</taxon>
        <taxon>Dikarya</taxon>
        <taxon>Ascomycota</taxon>
        <taxon>Saccharomycotina</taxon>
        <taxon>Pichiomycetes</taxon>
        <taxon>Pichiales</taxon>
        <taxon>Pichiaceae</taxon>
        <taxon>Kuraishia</taxon>
    </lineage>
</organism>
<dbReference type="HOGENOM" id="CLU_443477_0_0_1"/>
<dbReference type="Pfam" id="PF00300">
    <property type="entry name" value="His_Phos_1"/>
    <property type="match status" value="1"/>
</dbReference>
<proteinExistence type="predicted"/>
<dbReference type="PANTHER" id="PTHR16469:SF27">
    <property type="entry name" value="UBIQUITIN-ASSOCIATED AND SH3 DOMAIN-CONTAINING BA-RELATED"/>
    <property type="match status" value="1"/>
</dbReference>
<dbReference type="EMBL" id="HG793128">
    <property type="protein sequence ID" value="CDK27759.1"/>
    <property type="molecule type" value="Genomic_DNA"/>
</dbReference>
<feature type="compositionally biased region" description="Polar residues" evidence="1">
    <location>
        <begin position="557"/>
        <end position="574"/>
    </location>
</feature>
<feature type="region of interest" description="Disordered" evidence="1">
    <location>
        <begin position="285"/>
        <end position="350"/>
    </location>
</feature>
<dbReference type="CDD" id="cd07067">
    <property type="entry name" value="HP_PGM_like"/>
    <property type="match status" value="1"/>
</dbReference>
<gene>
    <name evidence="2" type="ORF">KUCA_T00003738001</name>
</gene>
<feature type="region of interest" description="Disordered" evidence="1">
    <location>
        <begin position="364"/>
        <end position="425"/>
    </location>
</feature>
<evidence type="ECO:0000313" key="3">
    <source>
        <dbReference type="Proteomes" id="UP000019384"/>
    </source>
</evidence>
<reference evidence="2" key="2">
    <citation type="submission" date="2014-02" db="EMBL/GenBank/DDBJ databases">
        <title>Complete DNA sequence of /Kuraishia capsulata/ illustrates novel genomic features among budding yeasts (/Saccharomycotina/).</title>
        <authorList>
            <person name="Morales L."/>
            <person name="Noel B."/>
            <person name="Porcel B."/>
            <person name="Marcet-Houben M."/>
            <person name="Hullo M-F."/>
            <person name="Sacerdot C."/>
            <person name="Tekaia F."/>
            <person name="Leh-Louis V."/>
            <person name="Despons L."/>
            <person name="Khanna V."/>
            <person name="Aury J-M."/>
            <person name="Barbe V."/>
            <person name="Couloux A."/>
            <person name="Labadie K."/>
            <person name="Pelletier E."/>
            <person name="Souciet J-L."/>
            <person name="Boekhout T."/>
            <person name="Gabaldon T."/>
            <person name="Wincker P."/>
            <person name="Dujon B."/>
        </authorList>
    </citation>
    <scope>NUCLEOTIDE SEQUENCE</scope>
    <source>
        <strain evidence="2">CBS 1993</strain>
    </source>
</reference>
<reference evidence="2" key="1">
    <citation type="submission" date="2013-12" db="EMBL/GenBank/DDBJ databases">
        <authorList>
            <person name="Genoscope - CEA"/>
        </authorList>
    </citation>
    <scope>NUCLEOTIDE SEQUENCE</scope>
    <source>
        <strain evidence="2">CBS 1993</strain>
    </source>
</reference>
<keyword evidence="3" id="KW-1185">Reference proteome</keyword>
<accession>W6MME7</accession>
<dbReference type="Proteomes" id="UP000019384">
    <property type="component" value="Unassembled WGS sequence"/>
</dbReference>
<feature type="compositionally biased region" description="Basic and acidic residues" evidence="1">
    <location>
        <begin position="409"/>
        <end position="421"/>
    </location>
</feature>
<dbReference type="Gene3D" id="3.40.50.1240">
    <property type="entry name" value="Phosphoglycerate mutase-like"/>
    <property type="match status" value="1"/>
</dbReference>
<dbReference type="SUPFAM" id="SSF53254">
    <property type="entry name" value="Phosphoglycerate mutase-like"/>
    <property type="match status" value="1"/>
</dbReference>
<dbReference type="PANTHER" id="PTHR16469">
    <property type="entry name" value="UBIQUITIN-ASSOCIATED AND SH3 DOMAIN-CONTAINING BA-RELATED"/>
    <property type="match status" value="1"/>
</dbReference>
<dbReference type="AlphaFoldDB" id="W6MME7"/>
<evidence type="ECO:0000256" key="1">
    <source>
        <dbReference type="SAM" id="MobiDB-lite"/>
    </source>
</evidence>